<protein>
    <recommendedName>
        <fullName evidence="3">WXG100 family type VII secretion target</fullName>
    </recommendedName>
</protein>
<dbReference type="SUPFAM" id="SSF140453">
    <property type="entry name" value="EsxAB dimer-like"/>
    <property type="match status" value="1"/>
</dbReference>
<comment type="caution">
    <text evidence="1">The sequence shown here is derived from an EMBL/GenBank/DDBJ whole genome shotgun (WGS) entry which is preliminary data.</text>
</comment>
<dbReference type="InterPro" id="IPR036689">
    <property type="entry name" value="ESAT-6-like_sf"/>
</dbReference>
<reference evidence="1 2" key="1">
    <citation type="submission" date="2018-09" db="EMBL/GenBank/DDBJ databases">
        <title>YIM PH21274 draft genome.</title>
        <authorList>
            <person name="Miao C."/>
        </authorList>
    </citation>
    <scope>NUCLEOTIDE SEQUENCE [LARGE SCALE GENOMIC DNA]</scope>
    <source>
        <strain evidence="1 2">YIM PH 21724</strain>
    </source>
</reference>
<proteinExistence type="predicted"/>
<evidence type="ECO:0000313" key="1">
    <source>
        <dbReference type="EMBL" id="RJO72072.1"/>
    </source>
</evidence>
<accession>A0A3A4KDG3</accession>
<name>A0A3A4KDG3_9NOCA</name>
<dbReference type="AlphaFoldDB" id="A0A3A4KDG3"/>
<dbReference type="EMBL" id="QZFU01000029">
    <property type="protein sequence ID" value="RJO72072.1"/>
    <property type="molecule type" value="Genomic_DNA"/>
</dbReference>
<gene>
    <name evidence="1" type="ORF">D5S18_23115</name>
</gene>
<organism evidence="1 2">
    <name type="scientific">Nocardia panacis</name>
    <dbReference type="NCBI Taxonomy" id="2340916"/>
    <lineage>
        <taxon>Bacteria</taxon>
        <taxon>Bacillati</taxon>
        <taxon>Actinomycetota</taxon>
        <taxon>Actinomycetes</taxon>
        <taxon>Mycobacteriales</taxon>
        <taxon>Nocardiaceae</taxon>
        <taxon>Nocardia</taxon>
    </lineage>
</organism>
<evidence type="ECO:0000313" key="2">
    <source>
        <dbReference type="Proteomes" id="UP000266677"/>
    </source>
</evidence>
<keyword evidence="2" id="KW-1185">Reference proteome</keyword>
<evidence type="ECO:0008006" key="3">
    <source>
        <dbReference type="Google" id="ProtNLM"/>
    </source>
</evidence>
<dbReference type="Proteomes" id="UP000266677">
    <property type="component" value="Unassembled WGS sequence"/>
</dbReference>
<sequence length="110" mass="11992">MKGVEVASKVEIHHEQLRGTAVQLDSLRGRMTTILSELEAALGARGAAWGYDSYGSNFADGDTGYTAAHANLKEGMDNVAKTFAAYSKGHRDSADLLWEREIRSAHRLRG</sequence>
<dbReference type="Gene3D" id="1.10.287.1060">
    <property type="entry name" value="ESAT-6-like"/>
    <property type="match status" value="1"/>
</dbReference>